<comment type="caution">
    <text evidence="7">The sequence shown here is derived from an EMBL/GenBank/DDBJ whole genome shotgun (WGS) entry which is preliminary data.</text>
</comment>
<evidence type="ECO:0000313" key="8">
    <source>
        <dbReference type="Proteomes" id="UP001597542"/>
    </source>
</evidence>
<proteinExistence type="predicted"/>
<accession>A0ABW5HY16</accession>
<keyword evidence="2" id="KW-0596">Phosphopantetheine</keyword>
<feature type="region of interest" description="Disordered" evidence="5">
    <location>
        <begin position="1331"/>
        <end position="1356"/>
    </location>
</feature>
<protein>
    <submittedName>
        <fullName evidence="7">Amino acid adenylation domain-containing protein</fullName>
    </submittedName>
</protein>
<gene>
    <name evidence="7" type="ORF">ACFSUT_14985</name>
</gene>
<keyword evidence="8" id="KW-1185">Reference proteome</keyword>
<comment type="cofactor">
    <cofactor evidence="1">
        <name>pantetheine 4'-phosphate</name>
        <dbReference type="ChEBI" id="CHEBI:47942"/>
    </cofactor>
</comment>
<dbReference type="InterPro" id="IPR009081">
    <property type="entry name" value="PP-bd_ACP"/>
</dbReference>
<evidence type="ECO:0000256" key="5">
    <source>
        <dbReference type="SAM" id="MobiDB-lite"/>
    </source>
</evidence>
<dbReference type="PROSITE" id="PS50075">
    <property type="entry name" value="CARRIER"/>
    <property type="match status" value="1"/>
</dbReference>
<keyword evidence="4" id="KW-0677">Repeat</keyword>
<dbReference type="RefSeq" id="WP_344273408.1">
    <property type="nucleotide sequence ID" value="NZ_BAAAHV010000011.1"/>
</dbReference>
<dbReference type="Pfam" id="PF00668">
    <property type="entry name" value="Condensation"/>
    <property type="match status" value="2"/>
</dbReference>
<organism evidence="7 8">
    <name type="scientific">Amycolatopsis albidoflavus</name>
    <dbReference type="NCBI Taxonomy" id="102226"/>
    <lineage>
        <taxon>Bacteria</taxon>
        <taxon>Bacillati</taxon>
        <taxon>Actinomycetota</taxon>
        <taxon>Actinomycetes</taxon>
        <taxon>Pseudonocardiales</taxon>
        <taxon>Pseudonocardiaceae</taxon>
        <taxon>Amycolatopsis</taxon>
    </lineage>
</organism>
<dbReference type="CDD" id="cd19531">
    <property type="entry name" value="LCL_NRPS-like"/>
    <property type="match status" value="2"/>
</dbReference>
<name>A0ABW5HY16_9PSEU</name>
<dbReference type="InterPro" id="IPR023213">
    <property type="entry name" value="CAT-like_dom_sf"/>
</dbReference>
<evidence type="ECO:0000256" key="3">
    <source>
        <dbReference type="ARBA" id="ARBA00022553"/>
    </source>
</evidence>
<dbReference type="InterPro" id="IPR045851">
    <property type="entry name" value="AMP-bd_C_sf"/>
</dbReference>
<dbReference type="InterPro" id="IPR010071">
    <property type="entry name" value="AA_adenyl_dom"/>
</dbReference>
<feature type="compositionally biased region" description="Pro residues" evidence="5">
    <location>
        <begin position="1340"/>
        <end position="1352"/>
    </location>
</feature>
<dbReference type="Gene3D" id="3.30.559.30">
    <property type="entry name" value="Nonribosomal peptide synthetase, condensation domain"/>
    <property type="match status" value="2"/>
</dbReference>
<dbReference type="PANTHER" id="PTHR45527:SF1">
    <property type="entry name" value="FATTY ACID SYNTHASE"/>
    <property type="match status" value="1"/>
</dbReference>
<evidence type="ECO:0000313" key="7">
    <source>
        <dbReference type="EMBL" id="MFD2481586.1"/>
    </source>
</evidence>
<evidence type="ECO:0000256" key="2">
    <source>
        <dbReference type="ARBA" id="ARBA00022450"/>
    </source>
</evidence>
<reference evidence="8" key="1">
    <citation type="journal article" date="2019" name="Int. J. Syst. Evol. Microbiol.">
        <title>The Global Catalogue of Microorganisms (GCM) 10K type strain sequencing project: providing services to taxonomists for standard genome sequencing and annotation.</title>
        <authorList>
            <consortium name="The Broad Institute Genomics Platform"/>
            <consortium name="The Broad Institute Genome Sequencing Center for Infectious Disease"/>
            <person name="Wu L."/>
            <person name="Ma J."/>
        </authorList>
    </citation>
    <scope>NUCLEOTIDE SEQUENCE [LARGE SCALE GENOMIC DNA]</scope>
    <source>
        <strain evidence="8">CGMCC 4.7638</strain>
    </source>
</reference>
<evidence type="ECO:0000256" key="4">
    <source>
        <dbReference type="ARBA" id="ARBA00022737"/>
    </source>
</evidence>
<dbReference type="SUPFAM" id="SSF47336">
    <property type="entry name" value="ACP-like"/>
    <property type="match status" value="1"/>
</dbReference>
<dbReference type="Proteomes" id="UP001597542">
    <property type="component" value="Unassembled WGS sequence"/>
</dbReference>
<dbReference type="Gene3D" id="1.10.1200.10">
    <property type="entry name" value="ACP-like"/>
    <property type="match status" value="1"/>
</dbReference>
<dbReference type="Pfam" id="PF08242">
    <property type="entry name" value="Methyltransf_12"/>
    <property type="match status" value="1"/>
</dbReference>
<dbReference type="InterPro" id="IPR020806">
    <property type="entry name" value="PKS_PP-bd"/>
</dbReference>
<dbReference type="CDD" id="cd05930">
    <property type="entry name" value="A_NRPS"/>
    <property type="match status" value="1"/>
</dbReference>
<dbReference type="InterPro" id="IPR013217">
    <property type="entry name" value="Methyltransf_12"/>
</dbReference>
<dbReference type="PANTHER" id="PTHR45527">
    <property type="entry name" value="NONRIBOSOMAL PEPTIDE SYNTHETASE"/>
    <property type="match status" value="1"/>
</dbReference>
<dbReference type="Gene3D" id="3.40.50.980">
    <property type="match status" value="2"/>
</dbReference>
<dbReference type="SMART" id="SM00823">
    <property type="entry name" value="PKS_PP"/>
    <property type="match status" value="1"/>
</dbReference>
<dbReference type="Gene3D" id="3.30.300.30">
    <property type="match status" value="2"/>
</dbReference>
<dbReference type="Gene3D" id="3.30.559.10">
    <property type="entry name" value="Chloramphenicol acetyltransferase-like domain"/>
    <property type="match status" value="2"/>
</dbReference>
<dbReference type="SUPFAM" id="SSF52777">
    <property type="entry name" value="CoA-dependent acyltransferases"/>
    <property type="match status" value="4"/>
</dbReference>
<dbReference type="Gene3D" id="2.30.38.10">
    <property type="entry name" value="Luciferase, Domain 3"/>
    <property type="match status" value="1"/>
</dbReference>
<evidence type="ECO:0000256" key="1">
    <source>
        <dbReference type="ARBA" id="ARBA00001957"/>
    </source>
</evidence>
<dbReference type="InterPro" id="IPR001242">
    <property type="entry name" value="Condensation_dom"/>
</dbReference>
<keyword evidence="3" id="KW-0597">Phosphoprotein</keyword>
<dbReference type="InterPro" id="IPR029063">
    <property type="entry name" value="SAM-dependent_MTases_sf"/>
</dbReference>
<dbReference type="InterPro" id="IPR036736">
    <property type="entry name" value="ACP-like_sf"/>
</dbReference>
<dbReference type="Pfam" id="PF00550">
    <property type="entry name" value="PP-binding"/>
    <property type="match status" value="1"/>
</dbReference>
<dbReference type="Pfam" id="PF00501">
    <property type="entry name" value="AMP-binding"/>
    <property type="match status" value="1"/>
</dbReference>
<sequence>MTVPDLTERIRRLSAGQREVLRRRLKERGLPPVLTAYAGTSGEDAPVSSTQRRILYLGQLKSASSFYNSPIAYRLSGPLDVAVLSRCLDEIVARHEILRTAFPVKDGVPWQRILPAARQEVRVIDLRGLPPEGRERECARLIAAEHATPFDLAAGPPVRFRLISRAADENVLVTDFHHAVVDGWSLGVFGEELRALYDAFLNGLPSPLPALPVQYAGYSRWQRDWSECPEAERQLAFWQAELSGAPELLALPVDRPRPPVQEYRGGAHRFALPAGLGRALDDLSRNSGTTLYITLLAAFSVVLARYSGQDDLVIGGPVANRRQPELRSLIGFFANTVLFRIRPAGDQSFVDLLKAVKRTCLAAYEHQDTPVDLIAQRLFPRRDLASSPLYQVNFTLNNTPPPLSALPGLKVTLLETDGDAARFDLDLNAWGTPDRLECCLDYAADLFDAATAARIAASWVSVLAAVVAHPAAPVADLPLLSPAEADRLLSQGNGAAGDRRESSVLHELFREQAARTPEAVAISSPDGEMSYEALDRASNRLAHRLRELGACRGEVVSLLLGRSPELVTALLAILKTGAAYLPLDPAQPSVRLDAMLADSESGLLLTCQGLRTAVTAAPARVLCLDTDEAAVSARPDRPLGETGSGDDLLYLMYTSGSTGQPKASMLSHSNVVNYLRWVIATFDPVGGSGVPVHSSVAFDLTVTSIFAPLLVGQRLVVLPDSGAPGEDLRNFARTARDLAFVKLTPAHVRLLERGGPGAGDLAKTVIIGGEALFEDDIAALRGKTRVVNEYGPTEAAVACVAYEVGAAVSPGGRVPIGRPIDNVRAYVLDHRLRPVPVGVAGELYVGGAGVSYGYWRRAALTATRFVPDPFGGEPGARLYRTGDQVRWLPDGNLEYLGRRDGQVKVRGNRIELGEIEAVLARHDAVRQCAADVVEGAAPGEESLVAFLCLDERRIDGGDDLPGEHVGQWQQIYEGTYRGRGEAAEDPSFNLAGWTSSYTGGPIDEAEMANWLRDTVARVLELRPRRALEIGCGTGMILARVAPSCESYVGTDLSAAALDTVRGFLGDTGKSAVALRLAAAHESILDGEEFDTVILNSVVQYFPSLAYLVDVLRRAAAAMPSGGRIFLGDLRSLCLLDLFHASVEAHRADVAMRVRELKARVQRRTAYDEELCIDPRFFGVLRAELPSISAARVLPKRGRYRNELTRFRYDVVLTVGDGSERPEAVPAAEWRDWEADEFSLQELRRLVRDPVPPLSLRNIPNARLEQLAVLRDLLAERDPASSVGELLAQAEGISNPGVDPEDLWALADELPCHVEVSWLEGRADGSFDAVVRPVPAGPDVEPGPAPTPAPPAARPDLRQYANNPLWRKAHAGVLAEVADEVRRYLPQAMTPDRYVVLPELPLTLNGKVDRAALRELAGVPETTAETPERPLTATEEKIAAVWRELLGRERIAADDDFFGLGGNSLVVFRLVFRLREEFGLDLPVQLPFDKRVLADLAACVDEAMAEKETPEADRPALRRVERTPFLVPSFPQERLWFMQQMDPDGFQYNVPAFDRLRGPLDVAALAAASTELARRHEILRTVLVTRDGRPFQSIRPPLPVPLPVVDLSALPAGEREAEVSRLASAEYRRPFRLDRETLLRARILRLSADEHVLMLCFHHLVHDGRSMELFRTGLAELYQSALRGEPFPPGEPAFHYADYAAWQRKLADEGFFDRQLDYWTARLDGILDLPPLATDRPRPARLGHEGRLVPVSFDGRTTRAVRRLGEAEHATPFMVLLAAFCAALGEHTGQRDLVVGTDVANRPDPETQELIGFLVNQIVLRVRMPASPAWRELLAEVRAAVVGALPHQHVPFERVVQALNPPRTARHSPLFQAKLGLTTATGDPLPALPGLTAEPMELDLGTTRNDLALLLTEHDDAISGFLEYNAELFEERTAHRLLARFSALLGHLVENPGGRVPAAPGGTGSGR</sequence>
<dbReference type="InterPro" id="IPR020845">
    <property type="entry name" value="AMP-binding_CS"/>
</dbReference>
<dbReference type="SUPFAM" id="SSF56801">
    <property type="entry name" value="Acetyl-CoA synthetase-like"/>
    <property type="match status" value="1"/>
</dbReference>
<dbReference type="EMBL" id="JBHUKQ010000010">
    <property type="protein sequence ID" value="MFD2481586.1"/>
    <property type="molecule type" value="Genomic_DNA"/>
</dbReference>
<feature type="domain" description="Carrier" evidence="6">
    <location>
        <begin position="1428"/>
        <end position="1503"/>
    </location>
</feature>
<dbReference type="Gene3D" id="3.40.50.150">
    <property type="entry name" value="Vaccinia Virus protein VP39"/>
    <property type="match status" value="1"/>
</dbReference>
<dbReference type="CDD" id="cd02440">
    <property type="entry name" value="AdoMet_MTases"/>
    <property type="match status" value="1"/>
</dbReference>
<dbReference type="NCBIfam" id="TIGR01733">
    <property type="entry name" value="AA-adenyl-dom"/>
    <property type="match status" value="1"/>
</dbReference>
<dbReference type="SUPFAM" id="SSF53335">
    <property type="entry name" value="S-adenosyl-L-methionine-dependent methyltransferases"/>
    <property type="match status" value="1"/>
</dbReference>
<dbReference type="PROSITE" id="PS00455">
    <property type="entry name" value="AMP_BINDING"/>
    <property type="match status" value="1"/>
</dbReference>
<dbReference type="InterPro" id="IPR000873">
    <property type="entry name" value="AMP-dep_synth/lig_dom"/>
</dbReference>
<evidence type="ECO:0000259" key="6">
    <source>
        <dbReference type="PROSITE" id="PS50075"/>
    </source>
</evidence>